<dbReference type="EMBL" id="RHJS01000002">
    <property type="protein sequence ID" value="RRK30795.1"/>
    <property type="molecule type" value="Genomic_DNA"/>
</dbReference>
<comment type="caution">
    <text evidence="10">The sequence shown here is derived from an EMBL/GenBank/DDBJ whole genome shotgun (WGS) entry which is preliminary data.</text>
</comment>
<dbReference type="InterPro" id="IPR050171">
    <property type="entry name" value="MFS_Transporters"/>
</dbReference>
<evidence type="ECO:0000256" key="2">
    <source>
        <dbReference type="ARBA" id="ARBA00022448"/>
    </source>
</evidence>
<feature type="transmembrane region" description="Helical" evidence="8">
    <location>
        <begin position="336"/>
        <end position="355"/>
    </location>
</feature>
<feature type="region of interest" description="Disordered" evidence="7">
    <location>
        <begin position="238"/>
        <end position="262"/>
    </location>
</feature>
<dbReference type="PANTHER" id="PTHR23517">
    <property type="entry name" value="RESISTANCE PROTEIN MDTM, PUTATIVE-RELATED-RELATED"/>
    <property type="match status" value="1"/>
</dbReference>
<dbReference type="PANTHER" id="PTHR23517:SF2">
    <property type="entry name" value="MULTIDRUG RESISTANCE PROTEIN MDTH"/>
    <property type="match status" value="1"/>
</dbReference>
<dbReference type="Pfam" id="PF07690">
    <property type="entry name" value="MFS_1"/>
    <property type="match status" value="1"/>
</dbReference>
<dbReference type="AlphaFoldDB" id="A0A426DDM3"/>
<dbReference type="Proteomes" id="UP000274920">
    <property type="component" value="Unassembled WGS sequence"/>
</dbReference>
<dbReference type="Gene3D" id="1.20.1250.20">
    <property type="entry name" value="MFS general substrate transporter like domains"/>
    <property type="match status" value="1"/>
</dbReference>
<dbReference type="GO" id="GO:0005886">
    <property type="term" value="C:plasma membrane"/>
    <property type="evidence" value="ECO:0007669"/>
    <property type="project" value="UniProtKB-SubCell"/>
</dbReference>
<evidence type="ECO:0000256" key="3">
    <source>
        <dbReference type="ARBA" id="ARBA00022475"/>
    </source>
</evidence>
<keyword evidence="2" id="KW-0813">Transport</keyword>
<feature type="transmembrane region" description="Helical" evidence="8">
    <location>
        <begin position="125"/>
        <end position="144"/>
    </location>
</feature>
<proteinExistence type="predicted"/>
<reference evidence="10" key="1">
    <citation type="submission" date="2018-10" db="EMBL/GenBank/DDBJ databases">
        <title>Schaedlerella arabinophila gen. nov. sp. nov., isolated from the mouse intestinal tract and comparative analysis with the genome of the closely related altered Schaedler flora strain ASF502.</title>
        <authorList>
            <person name="Miyake S."/>
            <person name="Soh M."/>
            <person name="Seedorf H."/>
        </authorList>
    </citation>
    <scope>NUCLEOTIDE SEQUENCE [LARGE SCALE GENOMIC DNA]</scope>
    <source>
        <strain evidence="10">DSM 106076</strain>
    </source>
</reference>
<sequence>MAGQSYTWRFPQIPLRRWRCLESVRRLEAGGIHLPSISSKRSGRNVRFMEHKKTLTFLNYAAILSIFFFSGGGTFMNAAMETMIQAWPELSVTMVRMVTSLPCLVSLPVAILTGRLAGSKISYRFCAVFGTILILVGGVAPFFFDKSWIMILVFRTLLGIGVGFSGMRNALIINSVPEEKKSAMIGYGSSAMNACAMIAGPVVGILAGISWKAPFLYNLLAVFALLLVTFYLKEPEKVTGSEPKTGAESENVAERRKKGGGEKNPEGWKILVYIALQFILTMALYPVLSGMSTYMAAKNIGSPFMAGISTFVYGLFGVLINLVLNRLIGFFRQYMLPAMCLCFSIGMAMVVYLPVLPAVRLPFGRFTKYTQGHPVMAITGCPWVYFILSPSCQISFLIFQKK</sequence>
<feature type="transmembrane region" description="Helical" evidence="8">
    <location>
        <begin position="300"/>
        <end position="324"/>
    </location>
</feature>
<feature type="transmembrane region" description="Helical" evidence="8">
    <location>
        <begin position="270"/>
        <end position="288"/>
    </location>
</feature>
<dbReference type="InterPro" id="IPR036259">
    <property type="entry name" value="MFS_trans_sf"/>
</dbReference>
<evidence type="ECO:0000256" key="1">
    <source>
        <dbReference type="ARBA" id="ARBA00004651"/>
    </source>
</evidence>
<dbReference type="InterPro" id="IPR020846">
    <property type="entry name" value="MFS_dom"/>
</dbReference>
<keyword evidence="6 8" id="KW-0472">Membrane</keyword>
<evidence type="ECO:0000256" key="7">
    <source>
        <dbReference type="SAM" id="MobiDB-lite"/>
    </source>
</evidence>
<feature type="transmembrane region" description="Helical" evidence="8">
    <location>
        <begin position="92"/>
        <end position="113"/>
    </location>
</feature>
<feature type="transmembrane region" description="Helical" evidence="8">
    <location>
        <begin position="375"/>
        <end position="399"/>
    </location>
</feature>
<evidence type="ECO:0000256" key="6">
    <source>
        <dbReference type="ARBA" id="ARBA00023136"/>
    </source>
</evidence>
<evidence type="ECO:0000259" key="9">
    <source>
        <dbReference type="PROSITE" id="PS50850"/>
    </source>
</evidence>
<evidence type="ECO:0000313" key="11">
    <source>
        <dbReference type="Proteomes" id="UP000274920"/>
    </source>
</evidence>
<comment type="subcellular location">
    <subcellularLocation>
        <location evidence="1">Cell membrane</location>
        <topology evidence="1">Multi-pass membrane protein</topology>
    </subcellularLocation>
</comment>
<keyword evidence="5 8" id="KW-1133">Transmembrane helix</keyword>
<gene>
    <name evidence="10" type="ORF">EBB54_04930</name>
</gene>
<keyword evidence="4 8" id="KW-0812">Transmembrane</keyword>
<dbReference type="PROSITE" id="PS50850">
    <property type="entry name" value="MFS"/>
    <property type="match status" value="1"/>
</dbReference>
<protein>
    <submittedName>
        <fullName evidence="10">MFS transporter</fullName>
    </submittedName>
</protein>
<evidence type="ECO:0000313" key="10">
    <source>
        <dbReference type="EMBL" id="RRK30795.1"/>
    </source>
</evidence>
<feature type="transmembrane region" description="Helical" evidence="8">
    <location>
        <begin position="215"/>
        <end position="232"/>
    </location>
</feature>
<feature type="transmembrane region" description="Helical" evidence="8">
    <location>
        <begin position="150"/>
        <end position="173"/>
    </location>
</feature>
<accession>A0A426DDM3</accession>
<keyword evidence="11" id="KW-1185">Reference proteome</keyword>
<keyword evidence="3" id="KW-1003">Cell membrane</keyword>
<evidence type="ECO:0000256" key="5">
    <source>
        <dbReference type="ARBA" id="ARBA00022989"/>
    </source>
</evidence>
<feature type="transmembrane region" description="Helical" evidence="8">
    <location>
        <begin position="185"/>
        <end position="209"/>
    </location>
</feature>
<feature type="transmembrane region" description="Helical" evidence="8">
    <location>
        <begin position="57"/>
        <end position="80"/>
    </location>
</feature>
<dbReference type="GO" id="GO:0022857">
    <property type="term" value="F:transmembrane transporter activity"/>
    <property type="evidence" value="ECO:0007669"/>
    <property type="project" value="InterPro"/>
</dbReference>
<dbReference type="SUPFAM" id="SSF103473">
    <property type="entry name" value="MFS general substrate transporter"/>
    <property type="match status" value="1"/>
</dbReference>
<name>A0A426DDM3_9FIRM</name>
<evidence type="ECO:0000256" key="8">
    <source>
        <dbReference type="SAM" id="Phobius"/>
    </source>
</evidence>
<organism evidence="10 11">
    <name type="scientific">Schaedlerella arabinosiphila</name>
    <dbReference type="NCBI Taxonomy" id="2044587"/>
    <lineage>
        <taxon>Bacteria</taxon>
        <taxon>Bacillati</taxon>
        <taxon>Bacillota</taxon>
        <taxon>Clostridia</taxon>
        <taxon>Lachnospirales</taxon>
        <taxon>Lachnospiraceae</taxon>
        <taxon>Schaedlerella</taxon>
    </lineage>
</organism>
<evidence type="ECO:0000256" key="4">
    <source>
        <dbReference type="ARBA" id="ARBA00022692"/>
    </source>
</evidence>
<dbReference type="InterPro" id="IPR011701">
    <property type="entry name" value="MFS"/>
</dbReference>
<feature type="domain" description="Major facilitator superfamily (MFS) profile" evidence="9">
    <location>
        <begin position="58"/>
        <end position="402"/>
    </location>
</feature>